<organism evidence="2 3">
    <name type="scientific">Porites evermanni</name>
    <dbReference type="NCBI Taxonomy" id="104178"/>
    <lineage>
        <taxon>Eukaryota</taxon>
        <taxon>Metazoa</taxon>
        <taxon>Cnidaria</taxon>
        <taxon>Anthozoa</taxon>
        <taxon>Hexacorallia</taxon>
        <taxon>Scleractinia</taxon>
        <taxon>Fungiina</taxon>
        <taxon>Poritidae</taxon>
        <taxon>Porites</taxon>
    </lineage>
</organism>
<comment type="caution">
    <text evidence="2">The sequence shown here is derived from an EMBL/GenBank/DDBJ whole genome shotgun (WGS) entry which is preliminary data.</text>
</comment>
<feature type="region of interest" description="Disordered" evidence="1">
    <location>
        <begin position="1"/>
        <end position="67"/>
    </location>
</feature>
<dbReference type="EMBL" id="CALNXI010002053">
    <property type="protein sequence ID" value="CAH3182248.1"/>
    <property type="molecule type" value="Genomic_DNA"/>
</dbReference>
<feature type="compositionally biased region" description="Polar residues" evidence="1">
    <location>
        <begin position="55"/>
        <end position="67"/>
    </location>
</feature>
<keyword evidence="3" id="KW-1185">Reference proteome</keyword>
<reference evidence="2 3" key="1">
    <citation type="submission" date="2022-05" db="EMBL/GenBank/DDBJ databases">
        <authorList>
            <consortium name="Genoscope - CEA"/>
            <person name="William W."/>
        </authorList>
    </citation>
    <scope>NUCLEOTIDE SEQUENCE [LARGE SCALE GENOMIC DNA]</scope>
</reference>
<evidence type="ECO:0000256" key="1">
    <source>
        <dbReference type="SAM" id="MobiDB-lite"/>
    </source>
</evidence>
<evidence type="ECO:0000313" key="3">
    <source>
        <dbReference type="Proteomes" id="UP001159427"/>
    </source>
</evidence>
<feature type="compositionally biased region" description="Polar residues" evidence="1">
    <location>
        <begin position="9"/>
        <end position="20"/>
    </location>
</feature>
<sequence length="126" mass="13709">METKEYGPQQHSQLYYNNYYNGGPEQNELHQSSTSEPGGPQFIFAPLSDPRPPQKVNNESETSQSDLLVTPKGCVQTDATNPNVVAPTMLGVVACVLAAVCKRMQQLPTTLGPAVHRGKDTTHKSL</sequence>
<dbReference type="Proteomes" id="UP001159427">
    <property type="component" value="Unassembled WGS sequence"/>
</dbReference>
<accession>A0ABN8RUS3</accession>
<evidence type="ECO:0000313" key="2">
    <source>
        <dbReference type="EMBL" id="CAH3182248.1"/>
    </source>
</evidence>
<protein>
    <submittedName>
        <fullName evidence="2">Uncharacterized protein</fullName>
    </submittedName>
</protein>
<gene>
    <name evidence="2" type="ORF">PEVE_00014087</name>
</gene>
<name>A0ABN8RUS3_9CNID</name>
<proteinExistence type="predicted"/>